<sequence>MGSIKVQKLTKSFGIHTVFKDVSFELHRGERLGLIGANGAGKSTLLKCLIGEEEYDDGNFIVSAGETVGYLQQNITYDAGLTLRQLLTEAWQDVLRLEKQLKETEQVMRERPQDTELMGRYARMQEKFEWLGGFAYESMSRKIVQGLGFSAADMERPVQEFSGGQKTRINLAKALVRRPDYLFLDEPTNHLDVDMLEWLETYLLSYEGGILIVSHDRYFLDRVATGILDLTDGGVKKYKGNYTQYKIQYRQQRDALEKAYQKQQEHIRETEDYIRKYKAGIKAKQARGRQSQLNRLERIDLNPEAATLKFSFSPAVESGQKVLVLDDVCGGYTGKPLFSHLSLSIRRGETVALVGANGTGKTSLLKLIMGETTPTSGHIVWGSRVQPGYFSQEHTEFNGRTTVLAEIMDTFSYGEEEARSVLGRFLFRGDEVDKTIGALSGGEQARLALLKLFLQGPNFLILDEPTNHLDIPTREILEKALLDFGGTYLVVSHDRYFLDTIAGRTLVLENRTVKEYLGNYSYYREKRQEEQQAAQEKAEPATAIPKKKEATGKIRASEHIKKSAPSSYGKEKQLETIEMKIAELEATVKMYEVQLSLPENMADSQKLMTLNEQYEKTVEALQQAYEKWETLAE</sequence>
<accession>D3LT56</accession>
<dbReference type="SUPFAM" id="SSF52540">
    <property type="entry name" value="P-loop containing nucleoside triphosphate hydrolases"/>
    <property type="match status" value="2"/>
</dbReference>
<dbReference type="FunFam" id="3.40.50.300:FF:000011">
    <property type="entry name" value="Putative ABC transporter ATP-binding component"/>
    <property type="match status" value="1"/>
</dbReference>
<feature type="domain" description="ABC transporter" evidence="6">
    <location>
        <begin position="323"/>
        <end position="535"/>
    </location>
</feature>
<keyword evidence="3 7" id="KW-0067">ATP-binding</keyword>
<evidence type="ECO:0000313" key="8">
    <source>
        <dbReference type="EMBL" id="EGL42348.1"/>
    </source>
</evidence>
<keyword evidence="1" id="KW-0677">Repeat</keyword>
<dbReference type="FunFam" id="3.40.50.300:FF:000309">
    <property type="entry name" value="ABC transporter ATP-binding protein"/>
    <property type="match status" value="1"/>
</dbReference>
<feature type="region of interest" description="Disordered" evidence="5">
    <location>
        <begin position="531"/>
        <end position="567"/>
    </location>
</feature>
<keyword evidence="4" id="KW-0175">Coiled coil</keyword>
<evidence type="ECO:0000313" key="7">
    <source>
        <dbReference type="EMBL" id="EFD94626.1"/>
    </source>
</evidence>
<dbReference type="InterPro" id="IPR037118">
    <property type="entry name" value="Val-tRNA_synth_C_sf"/>
</dbReference>
<dbReference type="EMBL" id="ADGP01000008">
    <property type="protein sequence ID" value="EFD94626.1"/>
    <property type="molecule type" value="Genomic_DNA"/>
</dbReference>
<dbReference type="Pfam" id="PF12848">
    <property type="entry name" value="ABC_tran_Xtn"/>
    <property type="match status" value="1"/>
</dbReference>
<dbReference type="InterPro" id="IPR003439">
    <property type="entry name" value="ABC_transporter-like_ATP-bd"/>
</dbReference>
<dbReference type="OrthoDB" id="9762369at2"/>
<reference evidence="8 10" key="3">
    <citation type="submission" date="2011-04" db="EMBL/GenBank/DDBJ databases">
        <authorList>
            <person name="Harkins D.M."/>
            <person name="Madupu R."/>
            <person name="Durkin A.S."/>
            <person name="Torralba M."/>
            <person name="Methe B."/>
            <person name="Sutton G.G."/>
            <person name="Nelson K.E."/>
        </authorList>
    </citation>
    <scope>NUCLEOTIDE SEQUENCE [LARGE SCALE GENOMIC DNA]</scope>
    <source>
        <strain evidence="8 10">UPII 199-6</strain>
    </source>
</reference>
<proteinExistence type="predicted"/>
<protein>
    <submittedName>
        <fullName evidence="7">ABC transporter, ATP-binding protein</fullName>
    </submittedName>
</protein>
<evidence type="ECO:0000256" key="4">
    <source>
        <dbReference type="SAM" id="Coils"/>
    </source>
</evidence>
<dbReference type="EMBL" id="AFIJ01000004">
    <property type="protein sequence ID" value="EGL42348.1"/>
    <property type="molecule type" value="Genomic_DNA"/>
</dbReference>
<evidence type="ECO:0000259" key="6">
    <source>
        <dbReference type="PROSITE" id="PS50893"/>
    </source>
</evidence>
<name>D3LT56_9FIRM</name>
<gene>
    <name evidence="7" type="ORF">HMPREF0889_0042</name>
    <name evidence="8" type="ORF">HMPREF1039_0808</name>
</gene>
<dbReference type="InterPro" id="IPR003593">
    <property type="entry name" value="AAA+_ATPase"/>
</dbReference>
<dbReference type="PROSITE" id="PS00211">
    <property type="entry name" value="ABC_TRANSPORTER_1"/>
    <property type="match status" value="2"/>
</dbReference>
<dbReference type="InterPro" id="IPR032524">
    <property type="entry name" value="ABC_tran_C"/>
</dbReference>
<dbReference type="eggNOG" id="COG0488">
    <property type="taxonomic scope" value="Bacteria"/>
</dbReference>
<dbReference type="Proteomes" id="UP000003242">
    <property type="component" value="Unassembled WGS sequence"/>
</dbReference>
<dbReference type="AlphaFoldDB" id="D3LT56"/>
<feature type="coiled-coil region" evidence="4">
    <location>
        <begin position="574"/>
        <end position="631"/>
    </location>
</feature>
<dbReference type="PANTHER" id="PTHR42855">
    <property type="entry name" value="ABC TRANSPORTER ATP-BINDING SUBUNIT"/>
    <property type="match status" value="1"/>
</dbReference>
<dbReference type="InterPro" id="IPR017871">
    <property type="entry name" value="ABC_transporter-like_CS"/>
</dbReference>
<dbReference type="PROSITE" id="PS50893">
    <property type="entry name" value="ABC_TRANSPORTER_2"/>
    <property type="match status" value="2"/>
</dbReference>
<dbReference type="InterPro" id="IPR027417">
    <property type="entry name" value="P-loop_NTPase"/>
</dbReference>
<evidence type="ECO:0000313" key="9">
    <source>
        <dbReference type="Proteomes" id="UP000003242"/>
    </source>
</evidence>
<comment type="caution">
    <text evidence="7">The sequence shown here is derived from an EMBL/GenBank/DDBJ whole genome shotgun (WGS) entry which is preliminary data.</text>
</comment>
<dbReference type="Gene3D" id="3.40.50.300">
    <property type="entry name" value="P-loop containing nucleotide triphosphate hydrolases"/>
    <property type="match status" value="2"/>
</dbReference>
<dbReference type="GO" id="GO:0005524">
    <property type="term" value="F:ATP binding"/>
    <property type="evidence" value="ECO:0007669"/>
    <property type="project" value="UniProtKB-KW"/>
</dbReference>
<feature type="compositionally biased region" description="Basic and acidic residues" evidence="5">
    <location>
        <begin position="546"/>
        <end position="561"/>
    </location>
</feature>
<evidence type="ECO:0000313" key="10">
    <source>
        <dbReference type="Proteomes" id="UP000004018"/>
    </source>
</evidence>
<evidence type="ECO:0000256" key="2">
    <source>
        <dbReference type="ARBA" id="ARBA00022741"/>
    </source>
</evidence>
<evidence type="ECO:0000256" key="5">
    <source>
        <dbReference type="SAM" id="MobiDB-lite"/>
    </source>
</evidence>
<dbReference type="Proteomes" id="UP000004018">
    <property type="component" value="Unassembled WGS sequence"/>
</dbReference>
<organism evidence="7 9">
    <name type="scientific">Megasphaera lornae</name>
    <dbReference type="NCBI Taxonomy" id="1000568"/>
    <lineage>
        <taxon>Bacteria</taxon>
        <taxon>Bacillati</taxon>
        <taxon>Bacillota</taxon>
        <taxon>Negativicutes</taxon>
        <taxon>Veillonellales</taxon>
        <taxon>Veillonellaceae</taxon>
        <taxon>Megasphaera</taxon>
    </lineage>
</organism>
<keyword evidence="2" id="KW-0547">Nucleotide-binding</keyword>
<evidence type="ECO:0000256" key="1">
    <source>
        <dbReference type="ARBA" id="ARBA00022737"/>
    </source>
</evidence>
<keyword evidence="10" id="KW-1185">Reference proteome</keyword>
<dbReference type="RefSeq" id="WP_007390355.1">
    <property type="nucleotide sequence ID" value="NZ_ADGP01000008.1"/>
</dbReference>
<reference evidence="9" key="1">
    <citation type="submission" date="2009-12" db="EMBL/GenBank/DDBJ databases">
        <title>Sequence of Clostridiales genomosp. BVAB3 str. UPII9-5.</title>
        <authorList>
            <person name="Madupu R."/>
            <person name="Durkin A.S."/>
            <person name="Torralba M."/>
            <person name="Methe B."/>
            <person name="Sutton G.G."/>
            <person name="Strausberg R.L."/>
            <person name="Nelson K.E."/>
        </authorList>
    </citation>
    <scope>NUCLEOTIDE SEQUENCE [LARGE SCALE GENOMIC DNA]</scope>
    <source>
        <strain evidence="9">28L</strain>
    </source>
</reference>
<reference evidence="7" key="2">
    <citation type="submission" date="2009-12" db="EMBL/GenBank/DDBJ databases">
        <authorList>
            <person name="Madupu R."/>
            <person name="Durkin A.S."/>
            <person name="Torralba M."/>
            <person name="Methe B."/>
            <person name="Sutton G.G."/>
            <person name="Strausberg R.L."/>
            <person name="Nelson K.E."/>
        </authorList>
    </citation>
    <scope>NUCLEOTIDE SEQUENCE</scope>
    <source>
        <strain evidence="7">28L</strain>
    </source>
</reference>
<dbReference type="STRING" id="699218.HMPREF0889_0042"/>
<dbReference type="SMART" id="SM00382">
    <property type="entry name" value="AAA"/>
    <property type="match status" value="2"/>
</dbReference>
<dbReference type="GO" id="GO:0003677">
    <property type="term" value="F:DNA binding"/>
    <property type="evidence" value="ECO:0007669"/>
    <property type="project" value="InterPro"/>
</dbReference>
<dbReference type="CDD" id="cd03221">
    <property type="entry name" value="ABCF_EF-3"/>
    <property type="match status" value="2"/>
</dbReference>
<feature type="coiled-coil region" evidence="4">
    <location>
        <begin position="246"/>
        <end position="273"/>
    </location>
</feature>
<dbReference type="InterPro" id="IPR032781">
    <property type="entry name" value="ABC_tran_Xtn"/>
</dbReference>
<dbReference type="Pfam" id="PF16326">
    <property type="entry name" value="ABC_tran_CTD"/>
    <property type="match status" value="1"/>
</dbReference>
<dbReference type="PANTHER" id="PTHR42855:SF2">
    <property type="entry name" value="DRUG RESISTANCE ABC TRANSPORTER,ATP-BINDING PROTEIN"/>
    <property type="match status" value="1"/>
</dbReference>
<dbReference type="InterPro" id="IPR051309">
    <property type="entry name" value="ABCF_ATPase"/>
</dbReference>
<feature type="domain" description="ABC transporter" evidence="6">
    <location>
        <begin position="4"/>
        <end position="257"/>
    </location>
</feature>
<dbReference type="Gene3D" id="1.10.287.380">
    <property type="entry name" value="Valyl-tRNA synthetase, C-terminal domain"/>
    <property type="match status" value="1"/>
</dbReference>
<dbReference type="GO" id="GO:0016887">
    <property type="term" value="F:ATP hydrolysis activity"/>
    <property type="evidence" value="ECO:0007669"/>
    <property type="project" value="InterPro"/>
</dbReference>
<dbReference type="Pfam" id="PF00005">
    <property type="entry name" value="ABC_tran"/>
    <property type="match status" value="2"/>
</dbReference>
<evidence type="ECO:0000256" key="3">
    <source>
        <dbReference type="ARBA" id="ARBA00022840"/>
    </source>
</evidence>